<feature type="transmembrane region" description="Helical" evidence="8">
    <location>
        <begin position="367"/>
        <end position="386"/>
    </location>
</feature>
<proteinExistence type="inferred from homology"/>
<gene>
    <name evidence="10" type="ORF">FB550_101680</name>
</gene>
<feature type="transmembrane region" description="Helical" evidence="8">
    <location>
        <begin position="415"/>
        <end position="432"/>
    </location>
</feature>
<dbReference type="InterPro" id="IPR049453">
    <property type="entry name" value="Memb_transporter_dom"/>
</dbReference>
<evidence type="ECO:0000256" key="8">
    <source>
        <dbReference type="SAM" id="Phobius"/>
    </source>
</evidence>
<feature type="transmembrane region" description="Helical" evidence="8">
    <location>
        <begin position="21"/>
        <end position="43"/>
    </location>
</feature>
<keyword evidence="5 8" id="KW-0472">Membrane</keyword>
<evidence type="ECO:0000256" key="4">
    <source>
        <dbReference type="ARBA" id="ARBA00022989"/>
    </source>
</evidence>
<organism evidence="10 11">
    <name type="scientific">Neobacillus bataviensis</name>
    <dbReference type="NCBI Taxonomy" id="220685"/>
    <lineage>
        <taxon>Bacteria</taxon>
        <taxon>Bacillati</taxon>
        <taxon>Bacillota</taxon>
        <taxon>Bacilli</taxon>
        <taxon>Bacillales</taxon>
        <taxon>Bacillaceae</taxon>
        <taxon>Neobacillus</taxon>
    </lineage>
</organism>
<feature type="coiled-coil region" evidence="7">
    <location>
        <begin position="521"/>
        <end position="548"/>
    </location>
</feature>
<accession>A0A561DZ59</accession>
<feature type="domain" description="Integral membrane bound transporter" evidence="9">
    <location>
        <begin position="353"/>
        <end position="480"/>
    </location>
</feature>
<comment type="subcellular location">
    <subcellularLocation>
        <location evidence="1">Cell membrane</location>
        <topology evidence="1">Multi-pass membrane protein</topology>
    </subcellularLocation>
</comment>
<feature type="transmembrane region" description="Helical" evidence="8">
    <location>
        <begin position="462"/>
        <end position="485"/>
    </location>
</feature>
<feature type="transmembrane region" description="Helical" evidence="8">
    <location>
        <begin position="393"/>
        <end position="409"/>
    </location>
</feature>
<dbReference type="AlphaFoldDB" id="A0A561DZ59"/>
<keyword evidence="4 8" id="KW-1133">Transmembrane helix</keyword>
<evidence type="ECO:0000313" key="10">
    <source>
        <dbReference type="EMBL" id="TWE08653.1"/>
    </source>
</evidence>
<evidence type="ECO:0000256" key="1">
    <source>
        <dbReference type="ARBA" id="ARBA00004651"/>
    </source>
</evidence>
<evidence type="ECO:0000259" key="9">
    <source>
        <dbReference type="Pfam" id="PF13515"/>
    </source>
</evidence>
<name>A0A561DZ59_9BACI</name>
<comment type="similarity">
    <text evidence="6">Belongs to the YccS/YhfK family.</text>
</comment>
<feature type="transmembrane region" description="Helical" evidence="8">
    <location>
        <begin position="99"/>
        <end position="117"/>
    </location>
</feature>
<feature type="transmembrane region" description="Helical" evidence="8">
    <location>
        <begin position="124"/>
        <end position="140"/>
    </location>
</feature>
<dbReference type="PANTHER" id="PTHR30509:SF9">
    <property type="entry name" value="MULTIDRUG RESISTANCE PROTEIN MDTO"/>
    <property type="match status" value="1"/>
</dbReference>
<evidence type="ECO:0000256" key="6">
    <source>
        <dbReference type="ARBA" id="ARBA00043993"/>
    </source>
</evidence>
<keyword evidence="11" id="KW-1185">Reference proteome</keyword>
<evidence type="ECO:0000256" key="7">
    <source>
        <dbReference type="SAM" id="Coils"/>
    </source>
</evidence>
<evidence type="ECO:0000256" key="3">
    <source>
        <dbReference type="ARBA" id="ARBA00022692"/>
    </source>
</evidence>
<dbReference type="PANTHER" id="PTHR30509">
    <property type="entry name" value="P-HYDROXYBENZOIC ACID EFFLUX PUMP SUBUNIT-RELATED"/>
    <property type="match status" value="1"/>
</dbReference>
<evidence type="ECO:0000313" key="11">
    <source>
        <dbReference type="Proteomes" id="UP000319671"/>
    </source>
</evidence>
<sequence length="640" mass="70424">MKDSSKSPSIIKQALSVNKKPFPWLKAFSAGIAASLPILIGLLLDQLKYGLIAGMGGFTYLYVFNIPYAQRAKKIFIIVLALSLLTALGTLVAPYPLAIAILMGVIGAVAIFIFGALRIAGPSAIFLVLVFAMTTGMPVDPGSAPLRAGLVFLGGSLSWIIAMVGYFFQPHGPETGVMRRALIELSAFIDSVGTKRFNDSRHRVMSVLNEAEETLASGYISWRQTDLFKRLYVLNTSAHSIFTYILENFSEHDTKLPPELGQSLRKTALSLDGKSKIKIVAGEILQPDEMDDRIAYLFKLIYDTDAIMNEPTSKINKVVEFSKPSIKTVLGGAFDKNSIIFIAAFRFGIITIIAAIIAFQFGFVRSYWVPLSCVAVMSGFSIVATFHRAIQRGIGTLLGILIASIILSLHPDGYIIALFVLLLTFITELFIVKNYGLAALFFTPNALLMAESTSLGDFDFTYFASARILDVLIGSIIGLMGVWLVGRRSASSRLPHLVAKTIRSQAQFLLILFSDQGKGFNARESRELKKMKTNINNLKTLYNTALGEIPADRKALDYYWTVVFSIEQLGYLLENCAKLDSRPLLSEDTLSQLLYVCETTAIAADLQRSPSIRKVPKVESFPTIQTELINLQKTLQNSPK</sequence>
<comment type="caution">
    <text evidence="10">The sequence shown here is derived from an EMBL/GenBank/DDBJ whole genome shotgun (WGS) entry which is preliminary data.</text>
</comment>
<keyword evidence="7" id="KW-0175">Coiled coil</keyword>
<feature type="transmembrane region" description="Helical" evidence="8">
    <location>
        <begin position="146"/>
        <end position="168"/>
    </location>
</feature>
<keyword evidence="2" id="KW-1003">Cell membrane</keyword>
<dbReference type="EMBL" id="VIVN01000001">
    <property type="protein sequence ID" value="TWE08653.1"/>
    <property type="molecule type" value="Genomic_DNA"/>
</dbReference>
<reference evidence="10 11" key="1">
    <citation type="submission" date="2019-06" db="EMBL/GenBank/DDBJ databases">
        <title>Sorghum-associated microbial communities from plants grown in Nebraska, USA.</title>
        <authorList>
            <person name="Schachtman D."/>
        </authorList>
    </citation>
    <scope>NUCLEOTIDE SEQUENCE [LARGE SCALE GENOMIC DNA]</scope>
    <source>
        <strain evidence="10 11">2482</strain>
    </source>
</reference>
<evidence type="ECO:0000256" key="2">
    <source>
        <dbReference type="ARBA" id="ARBA00022475"/>
    </source>
</evidence>
<feature type="transmembrane region" description="Helical" evidence="8">
    <location>
        <begin position="75"/>
        <end position="93"/>
    </location>
</feature>
<keyword evidence="3 8" id="KW-0812">Transmembrane</keyword>
<evidence type="ECO:0000256" key="5">
    <source>
        <dbReference type="ARBA" id="ARBA00023136"/>
    </source>
</evidence>
<feature type="transmembrane region" description="Helical" evidence="8">
    <location>
        <begin position="49"/>
        <end position="68"/>
    </location>
</feature>
<protein>
    <submittedName>
        <fullName evidence="10">Putative membrane protein YccC</fullName>
    </submittedName>
</protein>
<dbReference type="RefSeq" id="WP_144562310.1">
    <property type="nucleotide sequence ID" value="NZ_VIVN01000001.1"/>
</dbReference>
<feature type="transmembrane region" description="Helical" evidence="8">
    <location>
        <begin position="339"/>
        <end position="361"/>
    </location>
</feature>
<dbReference type="Pfam" id="PF13515">
    <property type="entry name" value="FUSC_2"/>
    <property type="match status" value="1"/>
</dbReference>
<dbReference type="GO" id="GO:0005886">
    <property type="term" value="C:plasma membrane"/>
    <property type="evidence" value="ECO:0007669"/>
    <property type="project" value="UniProtKB-SubCell"/>
</dbReference>
<dbReference type="Proteomes" id="UP000319671">
    <property type="component" value="Unassembled WGS sequence"/>
</dbReference>